<keyword evidence="5" id="KW-1185">Reference proteome</keyword>
<dbReference type="SMART" id="SM00966">
    <property type="entry name" value="SpoVT_AbrB"/>
    <property type="match status" value="1"/>
</dbReference>
<dbReference type="SUPFAM" id="SSF89447">
    <property type="entry name" value="AbrB/MazE/MraZ-like"/>
    <property type="match status" value="1"/>
</dbReference>
<gene>
    <name evidence="4" type="ORF">GCM10022279_04190</name>
</gene>
<dbReference type="Pfam" id="PF04014">
    <property type="entry name" value="MazE_antitoxin"/>
    <property type="match status" value="1"/>
</dbReference>
<evidence type="ECO:0000313" key="5">
    <source>
        <dbReference type="Proteomes" id="UP001501627"/>
    </source>
</evidence>
<keyword evidence="2 4" id="KW-0238">DNA-binding</keyword>
<dbReference type="PANTHER" id="PTHR37550">
    <property type="entry name" value="ANTITOXIN VAPB1"/>
    <property type="match status" value="1"/>
</dbReference>
<reference evidence="5" key="1">
    <citation type="journal article" date="2019" name="Int. J. Syst. Evol. Microbiol.">
        <title>The Global Catalogue of Microorganisms (GCM) 10K type strain sequencing project: providing services to taxonomists for standard genome sequencing and annotation.</title>
        <authorList>
            <consortium name="The Broad Institute Genomics Platform"/>
            <consortium name="The Broad Institute Genome Sequencing Center for Infectious Disease"/>
            <person name="Wu L."/>
            <person name="Ma J."/>
        </authorList>
    </citation>
    <scope>NUCLEOTIDE SEQUENCE [LARGE SCALE GENOMIC DNA]</scope>
    <source>
        <strain evidence="5">JCM 17561</strain>
    </source>
</reference>
<evidence type="ECO:0000256" key="2">
    <source>
        <dbReference type="PROSITE-ProRule" id="PRU01076"/>
    </source>
</evidence>
<dbReference type="InterPro" id="IPR051734">
    <property type="entry name" value="VapB_TA_antitoxins"/>
</dbReference>
<name>A0ABP7QKK1_9BURK</name>
<dbReference type="GO" id="GO:0003677">
    <property type="term" value="F:DNA binding"/>
    <property type="evidence" value="ECO:0007669"/>
    <property type="project" value="UniProtKB-KW"/>
</dbReference>
<proteinExistence type="inferred from homology"/>
<feature type="domain" description="SpoVT-AbrB" evidence="3">
    <location>
        <begin position="7"/>
        <end position="47"/>
    </location>
</feature>
<dbReference type="Proteomes" id="UP001501627">
    <property type="component" value="Unassembled WGS sequence"/>
</dbReference>
<evidence type="ECO:0000313" key="4">
    <source>
        <dbReference type="EMBL" id="GAA3983999.1"/>
    </source>
</evidence>
<protein>
    <submittedName>
        <fullName evidence="4">AbrB/MazE/SpoVT family DNA-binding domain-containing protein</fullName>
    </submittedName>
</protein>
<dbReference type="InterPro" id="IPR037914">
    <property type="entry name" value="SpoVT-AbrB_sf"/>
</dbReference>
<dbReference type="Gene3D" id="2.10.260.10">
    <property type="match status" value="1"/>
</dbReference>
<dbReference type="PANTHER" id="PTHR37550:SF1">
    <property type="entry name" value="SSL1300 PROTEIN"/>
    <property type="match status" value="1"/>
</dbReference>
<evidence type="ECO:0000256" key="1">
    <source>
        <dbReference type="ARBA" id="ARBA00007924"/>
    </source>
</evidence>
<comment type="similarity">
    <text evidence="1">Belongs to the VapB family.</text>
</comment>
<comment type="caution">
    <text evidence="4">The sequence shown here is derived from an EMBL/GenBank/DDBJ whole genome shotgun (WGS) entry which is preliminary data.</text>
</comment>
<dbReference type="EMBL" id="BAABBP010000002">
    <property type="protein sequence ID" value="GAA3983999.1"/>
    <property type="molecule type" value="Genomic_DNA"/>
</dbReference>
<evidence type="ECO:0000259" key="3">
    <source>
        <dbReference type="PROSITE" id="PS51740"/>
    </source>
</evidence>
<dbReference type="RefSeq" id="WP_103045284.1">
    <property type="nucleotide sequence ID" value="NZ_BAABBP010000002.1"/>
</dbReference>
<organism evidence="4 5">
    <name type="scientific">Comamonas faecalis</name>
    <dbReference type="NCBI Taxonomy" id="1387849"/>
    <lineage>
        <taxon>Bacteria</taxon>
        <taxon>Pseudomonadati</taxon>
        <taxon>Pseudomonadota</taxon>
        <taxon>Betaproteobacteria</taxon>
        <taxon>Burkholderiales</taxon>
        <taxon>Comamonadaceae</taxon>
        <taxon>Comamonas</taxon>
    </lineage>
</organism>
<dbReference type="PROSITE" id="PS51740">
    <property type="entry name" value="SPOVT_ABRB"/>
    <property type="match status" value="1"/>
</dbReference>
<accession>A0ABP7QKK1</accession>
<sequence>MLAERHVRLFRNGRNQAVRIPREFEFDADEVLMRREDGRLILEPLPQPGLLATLARLQPLDDVVLADWDAGLAPLDDVVL</sequence>
<dbReference type="InterPro" id="IPR007159">
    <property type="entry name" value="SpoVT-AbrB_dom"/>
</dbReference>